<dbReference type="Gene3D" id="3.30.70.1230">
    <property type="entry name" value="Nucleotide cyclase"/>
    <property type="match status" value="1"/>
</dbReference>
<evidence type="ECO:0000256" key="5">
    <source>
        <dbReference type="SAM" id="MobiDB-lite"/>
    </source>
</evidence>
<gene>
    <name evidence="8" type="ORF">TrCOL_g11045</name>
</gene>
<evidence type="ECO:0000256" key="2">
    <source>
        <dbReference type="ARBA" id="ARBA00022692"/>
    </source>
</evidence>
<dbReference type="EMBL" id="BRYA01000083">
    <property type="protein sequence ID" value="GMI38202.1"/>
    <property type="molecule type" value="Genomic_DNA"/>
</dbReference>
<dbReference type="SUPFAM" id="SSF81324">
    <property type="entry name" value="Voltage-gated potassium channels"/>
    <property type="match status" value="1"/>
</dbReference>
<dbReference type="PANTHER" id="PTHR43336:SF3">
    <property type="entry name" value="GUANYLATE CYCLASE DOMAIN-CONTAINING PROTEIN"/>
    <property type="match status" value="1"/>
</dbReference>
<dbReference type="CDD" id="cd07302">
    <property type="entry name" value="CHD"/>
    <property type="match status" value="1"/>
</dbReference>
<dbReference type="PANTHER" id="PTHR43336">
    <property type="entry name" value="OXYGEN SENSOR HISTIDINE KINASE RESPONSE REGULATOR DEVS/DOSS"/>
    <property type="match status" value="1"/>
</dbReference>
<feature type="domain" description="Guanylate cyclase" evidence="7">
    <location>
        <begin position="591"/>
        <end position="723"/>
    </location>
</feature>
<feature type="compositionally biased region" description="Low complexity" evidence="5">
    <location>
        <begin position="17"/>
        <end position="27"/>
    </location>
</feature>
<evidence type="ECO:0000313" key="9">
    <source>
        <dbReference type="Proteomes" id="UP001165065"/>
    </source>
</evidence>
<evidence type="ECO:0000256" key="3">
    <source>
        <dbReference type="ARBA" id="ARBA00022989"/>
    </source>
</evidence>
<dbReference type="OrthoDB" id="10258068at2759"/>
<evidence type="ECO:0000256" key="6">
    <source>
        <dbReference type="SAM" id="Phobius"/>
    </source>
</evidence>
<protein>
    <recommendedName>
        <fullName evidence="7">Guanylate cyclase domain-containing protein</fullName>
    </recommendedName>
</protein>
<dbReference type="PROSITE" id="PS50125">
    <property type="entry name" value="GUANYLATE_CYCLASE_2"/>
    <property type="match status" value="1"/>
</dbReference>
<evidence type="ECO:0000256" key="4">
    <source>
        <dbReference type="ARBA" id="ARBA00023136"/>
    </source>
</evidence>
<feature type="transmembrane region" description="Helical" evidence="6">
    <location>
        <begin position="480"/>
        <end position="502"/>
    </location>
</feature>
<name>A0A9W7G9I5_9STRA</name>
<comment type="subcellular location">
    <subcellularLocation>
        <location evidence="1">Membrane</location>
        <topology evidence="1">Multi-pass membrane protein</topology>
    </subcellularLocation>
</comment>
<evidence type="ECO:0000313" key="8">
    <source>
        <dbReference type="EMBL" id="GMI38202.1"/>
    </source>
</evidence>
<dbReference type="InterPro" id="IPR029787">
    <property type="entry name" value="Nucleotide_cyclase"/>
</dbReference>
<dbReference type="GO" id="GO:0005216">
    <property type="term" value="F:monoatomic ion channel activity"/>
    <property type="evidence" value="ECO:0007669"/>
    <property type="project" value="InterPro"/>
</dbReference>
<accession>A0A9W7G9I5</accession>
<feature type="transmembrane region" description="Helical" evidence="6">
    <location>
        <begin position="164"/>
        <end position="183"/>
    </location>
</feature>
<dbReference type="InterPro" id="IPR001054">
    <property type="entry name" value="A/G_cyclase"/>
</dbReference>
<comment type="caution">
    <text evidence="8">The sequence shown here is derived from an EMBL/GenBank/DDBJ whole genome shotgun (WGS) entry which is preliminary data.</text>
</comment>
<evidence type="ECO:0000259" key="7">
    <source>
        <dbReference type="PROSITE" id="PS50125"/>
    </source>
</evidence>
<dbReference type="GO" id="GO:0035556">
    <property type="term" value="P:intracellular signal transduction"/>
    <property type="evidence" value="ECO:0007669"/>
    <property type="project" value="InterPro"/>
</dbReference>
<dbReference type="Proteomes" id="UP001165065">
    <property type="component" value="Unassembled WGS sequence"/>
</dbReference>
<dbReference type="SUPFAM" id="SSF55073">
    <property type="entry name" value="Nucleotide cyclase"/>
    <property type="match status" value="1"/>
</dbReference>
<feature type="transmembrane region" description="Helical" evidence="6">
    <location>
        <begin position="356"/>
        <end position="374"/>
    </location>
</feature>
<proteinExistence type="predicted"/>
<dbReference type="Gene3D" id="1.20.120.350">
    <property type="entry name" value="Voltage-gated potassium channels. Chain C"/>
    <property type="match status" value="1"/>
</dbReference>
<organism evidence="8 9">
    <name type="scientific">Triparma columacea</name>
    <dbReference type="NCBI Taxonomy" id="722753"/>
    <lineage>
        <taxon>Eukaryota</taxon>
        <taxon>Sar</taxon>
        <taxon>Stramenopiles</taxon>
        <taxon>Ochrophyta</taxon>
        <taxon>Bolidophyceae</taxon>
        <taxon>Parmales</taxon>
        <taxon>Triparmaceae</taxon>
        <taxon>Triparma</taxon>
    </lineage>
</organism>
<dbReference type="Pfam" id="PF00211">
    <property type="entry name" value="Guanylate_cyc"/>
    <property type="match status" value="1"/>
</dbReference>
<sequence length="854" mass="96384">MDKFENGEGPGEEPLYSNSSGRSNNGDRFSEGTPMSPLSQAGVAPKEGEVSTGSEGKGRKQGRQRMFSRKGLLKAAHNLDNQIKGSVKGARAKLYRTVQKPEETNENDTSVEIGGRYGRFKSMTRIGKEGEPFVDAPLMQNEVKTKTKYESGVRLKCKEFLDHPLTEIFMLIMTVVALFITDSNQVLGKEEADLYVQYFCLFIMFVFLAELIVLSFCKQNYFVKDTYFWLDLLACVSLISDIPAVVVEVVIPSGMVAAKAGRAGRAARVGTRAGRIVRLVRLTRLMRLTKLVRIGRIYAAISDEVTVSERVENKPRGSELSIGRRMSSMENLNMRIKAAKSEQGKNTVAASMVEMTISKVIVGVLLMLFVMSMIENMKSDESAEQSLHQMYLVRDMIAPSNFTTLVDEYFLKQSSCFYLRVGDTVYKNEWESFKNQRSKEVSYLFLPTDPEDDIEILSPGQYLVADIEAWYDVKKDEDDVANANIMTTSFVISLLLGWMYIFHKHSKRFAAKIAVPLSVIGADMKRVSQLVFKDEQPMPTNTVEIQRIQEAFFQMKNAIYSFAKYVPKEIVLNMTLHRKMAKLGVIPRPITIFFSDIAGFTTICESLQPNEILKMLSEYFSAMSKVIVETEGILLEFIGDAILAIWNAPYDVNDHAIACITATLQMQKKLRELKAKWDASGYPPIAIRCGIHTDEVFVGNLGAPDRMKYGVMGDGVNLASRLEELNKRYGTQQLISDKTYACRNVKELFTLRHVDRVVVKGRSKATDLYEVCGFSHERIEDWKLDFNSKYKEAMDLYFATEFSEAFDKFEEAKGLTPEKKDTSCDTLMSRCLDYMDNPPAKGKDWDGASILTSK</sequence>
<keyword evidence="9" id="KW-1185">Reference proteome</keyword>
<dbReference type="InterPro" id="IPR027359">
    <property type="entry name" value="Volt_channel_dom_sf"/>
</dbReference>
<dbReference type="AlphaFoldDB" id="A0A9W7G9I5"/>
<keyword evidence="4 6" id="KW-0472">Membrane</keyword>
<feature type="region of interest" description="Disordered" evidence="5">
    <location>
        <begin position="1"/>
        <end position="64"/>
    </location>
</feature>
<keyword evidence="3 6" id="KW-1133">Transmembrane helix</keyword>
<feature type="transmembrane region" description="Helical" evidence="6">
    <location>
        <begin position="195"/>
        <end position="217"/>
    </location>
</feature>
<keyword evidence="2 6" id="KW-0812">Transmembrane</keyword>
<dbReference type="SMART" id="SM00044">
    <property type="entry name" value="CYCc"/>
    <property type="match status" value="1"/>
</dbReference>
<evidence type="ECO:0000256" key="1">
    <source>
        <dbReference type="ARBA" id="ARBA00004141"/>
    </source>
</evidence>
<dbReference type="GO" id="GO:0009190">
    <property type="term" value="P:cyclic nucleotide biosynthetic process"/>
    <property type="evidence" value="ECO:0007669"/>
    <property type="project" value="InterPro"/>
</dbReference>
<reference evidence="9" key="1">
    <citation type="journal article" date="2023" name="Commun. Biol.">
        <title>Genome analysis of Parmales, the sister group of diatoms, reveals the evolutionary specialization of diatoms from phago-mixotrophs to photoautotrophs.</title>
        <authorList>
            <person name="Ban H."/>
            <person name="Sato S."/>
            <person name="Yoshikawa S."/>
            <person name="Yamada K."/>
            <person name="Nakamura Y."/>
            <person name="Ichinomiya M."/>
            <person name="Sato N."/>
            <person name="Blanc-Mathieu R."/>
            <person name="Endo H."/>
            <person name="Kuwata A."/>
            <person name="Ogata H."/>
        </authorList>
    </citation>
    <scope>NUCLEOTIDE SEQUENCE [LARGE SCALE GENOMIC DNA]</scope>
</reference>
<dbReference type="GO" id="GO:0016020">
    <property type="term" value="C:membrane"/>
    <property type="evidence" value="ECO:0007669"/>
    <property type="project" value="UniProtKB-SubCell"/>
</dbReference>